<comment type="pathway">
    <text evidence="3">Secondary metabolite biosynthesis; terpenoid biosynthesis.</text>
</comment>
<dbReference type="Pfam" id="PF00067">
    <property type="entry name" value="p450"/>
    <property type="match status" value="1"/>
</dbReference>
<evidence type="ECO:0000256" key="4">
    <source>
        <dbReference type="ARBA" id="ARBA00010617"/>
    </source>
</evidence>
<keyword evidence="7 13" id="KW-0479">Metal-binding</keyword>
<dbReference type="InterPro" id="IPR036396">
    <property type="entry name" value="Cyt_P450_sf"/>
</dbReference>
<evidence type="ECO:0000256" key="3">
    <source>
        <dbReference type="ARBA" id="ARBA00004721"/>
    </source>
</evidence>
<keyword evidence="6" id="KW-0812">Transmembrane</keyword>
<dbReference type="SUPFAM" id="SSF48264">
    <property type="entry name" value="Cytochrome P450"/>
    <property type="match status" value="1"/>
</dbReference>
<dbReference type="InterPro" id="IPR050121">
    <property type="entry name" value="Cytochrome_P450_monoxygenase"/>
</dbReference>
<dbReference type="AlphaFoldDB" id="A0A2A9NP22"/>
<accession>A0A2A9NP22</accession>
<comment type="cofactor">
    <cofactor evidence="1 13">
        <name>heme</name>
        <dbReference type="ChEBI" id="CHEBI:30413"/>
    </cofactor>
</comment>
<dbReference type="InterPro" id="IPR002401">
    <property type="entry name" value="Cyt_P450_E_grp-I"/>
</dbReference>
<evidence type="ECO:0000256" key="6">
    <source>
        <dbReference type="ARBA" id="ARBA00022692"/>
    </source>
</evidence>
<reference evidence="15 16" key="1">
    <citation type="submission" date="2014-02" db="EMBL/GenBank/DDBJ databases">
        <title>Transposable element dynamics among asymbiotic and ectomycorrhizal Amanita fungi.</title>
        <authorList>
            <consortium name="DOE Joint Genome Institute"/>
            <person name="Hess J."/>
            <person name="Skrede I."/>
            <person name="Wolfe B."/>
            <person name="LaButti K."/>
            <person name="Ohm R.A."/>
            <person name="Grigoriev I.V."/>
            <person name="Pringle A."/>
        </authorList>
    </citation>
    <scope>NUCLEOTIDE SEQUENCE [LARGE SCALE GENOMIC DNA]</scope>
    <source>
        <strain evidence="15 16">SKay4041</strain>
    </source>
</reference>
<dbReference type="InterPro" id="IPR017972">
    <property type="entry name" value="Cyt_P450_CS"/>
</dbReference>
<dbReference type="Gene3D" id="1.10.630.10">
    <property type="entry name" value="Cytochrome P450"/>
    <property type="match status" value="1"/>
</dbReference>
<keyword evidence="16" id="KW-1185">Reference proteome</keyword>
<evidence type="ECO:0000256" key="13">
    <source>
        <dbReference type="PIRSR" id="PIRSR602401-1"/>
    </source>
</evidence>
<dbReference type="GO" id="GO:0005506">
    <property type="term" value="F:iron ion binding"/>
    <property type="evidence" value="ECO:0007669"/>
    <property type="project" value="InterPro"/>
</dbReference>
<dbReference type="PANTHER" id="PTHR24305:SF166">
    <property type="entry name" value="CYTOCHROME P450 12A4, MITOCHONDRIAL-RELATED"/>
    <property type="match status" value="1"/>
</dbReference>
<dbReference type="PROSITE" id="PS00086">
    <property type="entry name" value="CYTOCHROME_P450"/>
    <property type="match status" value="1"/>
</dbReference>
<dbReference type="PRINTS" id="PR00463">
    <property type="entry name" value="EP450I"/>
</dbReference>
<gene>
    <name evidence="15" type="ORF">AMATHDRAFT_146368</name>
</gene>
<comment type="subcellular location">
    <subcellularLocation>
        <location evidence="2">Membrane</location>
    </subcellularLocation>
</comment>
<evidence type="ECO:0000256" key="11">
    <source>
        <dbReference type="ARBA" id="ARBA00023033"/>
    </source>
</evidence>
<dbReference type="GO" id="GO:0016705">
    <property type="term" value="F:oxidoreductase activity, acting on paired donors, with incorporation or reduction of molecular oxygen"/>
    <property type="evidence" value="ECO:0007669"/>
    <property type="project" value="InterPro"/>
</dbReference>
<sequence>MDQGVFAILLSLLVLAITYAVLILPRSNPLLQVAGPPVNGWFGNHLKGLLEPSISPRTHGTYVARYGKTIRIRGVGFWDERLLTLDPVSVSYILKNPTIYEKPWQSRRLITGLIGCGVLAAEGEVHKRQRRIVAPAFSSHNLKVLVPLAFRKGSELRDKWLYLIKQQQSHMSPSNCQEGTIDVYYWISRATFDVIGVAGFDYDFHAIQTDSNELFSAYKTMFDAALSQNSLIRTVLGVYFPWLSELFPDRITQTIRKCQGVIHRVASRLISEKKRKVLQSRDSGASYAGKDLLSLLLQSNLSSDLPPEQRISDGDILNNINTFMFAGSDTSSLTLTWTLYLLAQHPSVQDRLRHEFISSIPQNYLPDFGDEEFESLYDIVSNLPYLHNVVREAIRLIPPVHSSLRVATCDDEIPTAYPVHQRDGSISTKKSVAITRGTLIHVAIEGFNLDKSIWGEDAWEYNPDRWDNLPEPVSSLPGLFSNTLTFSAGPRSCIGMRFSVIEIKVFLYILVTDFVFKLTENKISKVNVVLTRPYVIGKYKEGSKCPLIVEPYTS</sequence>
<comment type="similarity">
    <text evidence="4 14">Belongs to the cytochrome P450 family.</text>
</comment>
<evidence type="ECO:0000256" key="8">
    <source>
        <dbReference type="ARBA" id="ARBA00022989"/>
    </source>
</evidence>
<evidence type="ECO:0000313" key="16">
    <source>
        <dbReference type="Proteomes" id="UP000242287"/>
    </source>
</evidence>
<evidence type="ECO:0000313" key="15">
    <source>
        <dbReference type="EMBL" id="PFH50017.1"/>
    </source>
</evidence>
<dbReference type="GO" id="GO:0020037">
    <property type="term" value="F:heme binding"/>
    <property type="evidence" value="ECO:0007669"/>
    <property type="project" value="InterPro"/>
</dbReference>
<evidence type="ECO:0000256" key="12">
    <source>
        <dbReference type="ARBA" id="ARBA00023136"/>
    </source>
</evidence>
<evidence type="ECO:0000256" key="7">
    <source>
        <dbReference type="ARBA" id="ARBA00022723"/>
    </source>
</evidence>
<dbReference type="InterPro" id="IPR001128">
    <property type="entry name" value="Cyt_P450"/>
</dbReference>
<dbReference type="GO" id="GO:0004497">
    <property type="term" value="F:monooxygenase activity"/>
    <property type="evidence" value="ECO:0007669"/>
    <property type="project" value="UniProtKB-KW"/>
</dbReference>
<dbReference type="STRING" id="703135.A0A2A9NP22"/>
<proteinExistence type="inferred from homology"/>
<evidence type="ECO:0000256" key="9">
    <source>
        <dbReference type="ARBA" id="ARBA00023002"/>
    </source>
</evidence>
<evidence type="ECO:0000256" key="14">
    <source>
        <dbReference type="RuleBase" id="RU000461"/>
    </source>
</evidence>
<keyword evidence="10 13" id="KW-0408">Iron</keyword>
<dbReference type="OrthoDB" id="1470350at2759"/>
<dbReference type="EMBL" id="KZ302014">
    <property type="protein sequence ID" value="PFH50017.1"/>
    <property type="molecule type" value="Genomic_DNA"/>
</dbReference>
<evidence type="ECO:0000256" key="10">
    <source>
        <dbReference type="ARBA" id="ARBA00023004"/>
    </source>
</evidence>
<keyword evidence="9 14" id="KW-0560">Oxidoreductase</keyword>
<evidence type="ECO:0008006" key="17">
    <source>
        <dbReference type="Google" id="ProtNLM"/>
    </source>
</evidence>
<evidence type="ECO:0000256" key="2">
    <source>
        <dbReference type="ARBA" id="ARBA00004370"/>
    </source>
</evidence>
<dbReference type="Proteomes" id="UP000242287">
    <property type="component" value="Unassembled WGS sequence"/>
</dbReference>
<keyword evidence="12" id="KW-0472">Membrane</keyword>
<dbReference type="GO" id="GO:0016020">
    <property type="term" value="C:membrane"/>
    <property type="evidence" value="ECO:0007669"/>
    <property type="project" value="UniProtKB-SubCell"/>
</dbReference>
<evidence type="ECO:0000256" key="5">
    <source>
        <dbReference type="ARBA" id="ARBA00022617"/>
    </source>
</evidence>
<keyword evidence="8" id="KW-1133">Transmembrane helix</keyword>
<organism evidence="15 16">
    <name type="scientific">Amanita thiersii Skay4041</name>
    <dbReference type="NCBI Taxonomy" id="703135"/>
    <lineage>
        <taxon>Eukaryota</taxon>
        <taxon>Fungi</taxon>
        <taxon>Dikarya</taxon>
        <taxon>Basidiomycota</taxon>
        <taxon>Agaricomycotina</taxon>
        <taxon>Agaricomycetes</taxon>
        <taxon>Agaricomycetidae</taxon>
        <taxon>Agaricales</taxon>
        <taxon>Pluteineae</taxon>
        <taxon>Amanitaceae</taxon>
        <taxon>Amanita</taxon>
    </lineage>
</organism>
<dbReference type="CDD" id="cd11069">
    <property type="entry name" value="CYP_FUM15-like"/>
    <property type="match status" value="1"/>
</dbReference>
<name>A0A2A9NP22_9AGAR</name>
<keyword evidence="11 14" id="KW-0503">Monooxygenase</keyword>
<keyword evidence="5 13" id="KW-0349">Heme</keyword>
<evidence type="ECO:0000256" key="1">
    <source>
        <dbReference type="ARBA" id="ARBA00001971"/>
    </source>
</evidence>
<feature type="binding site" description="axial binding residue" evidence="13">
    <location>
        <position position="493"/>
    </location>
    <ligand>
        <name>heme</name>
        <dbReference type="ChEBI" id="CHEBI:30413"/>
    </ligand>
    <ligandPart>
        <name>Fe</name>
        <dbReference type="ChEBI" id="CHEBI:18248"/>
    </ligandPart>
</feature>
<dbReference type="PRINTS" id="PR00385">
    <property type="entry name" value="P450"/>
</dbReference>
<protein>
    <recommendedName>
        <fullName evidence="17">Cytochrome P450</fullName>
    </recommendedName>
</protein>
<dbReference type="PANTHER" id="PTHR24305">
    <property type="entry name" value="CYTOCHROME P450"/>
    <property type="match status" value="1"/>
</dbReference>